<evidence type="ECO:0000313" key="2">
    <source>
        <dbReference type="EMBL" id="EDY55617.1"/>
    </source>
</evidence>
<keyword evidence="3" id="KW-1185">Reference proteome</keyword>
<dbReference type="Proteomes" id="UP000002785">
    <property type="component" value="Chromosome"/>
</dbReference>
<organism evidence="2 3">
    <name type="scientific">Streptomyces sviceus (strain ATCC 29083 / DSM 924 / JCM 4929 / NBRC 13980 / NCIMB 11184 / NRRL 5439 / UC 5370)</name>
    <dbReference type="NCBI Taxonomy" id="463191"/>
    <lineage>
        <taxon>Bacteria</taxon>
        <taxon>Bacillati</taxon>
        <taxon>Actinomycetota</taxon>
        <taxon>Actinomycetes</taxon>
        <taxon>Kitasatosporales</taxon>
        <taxon>Streptomycetaceae</taxon>
        <taxon>Streptomyces</taxon>
    </lineage>
</organism>
<dbReference type="InterPro" id="IPR010852">
    <property type="entry name" value="ABATE"/>
</dbReference>
<evidence type="ECO:0000313" key="3">
    <source>
        <dbReference type="Proteomes" id="UP000002785"/>
    </source>
</evidence>
<dbReference type="RefSeq" id="WP_007379191.1">
    <property type="nucleotide sequence ID" value="NZ_CM000951.1"/>
</dbReference>
<feature type="domain" description="Zinc finger CGNR" evidence="1">
    <location>
        <begin position="157"/>
        <end position="196"/>
    </location>
</feature>
<protein>
    <recommendedName>
        <fullName evidence="1">Zinc finger CGNR domain-containing protein</fullName>
    </recommendedName>
</protein>
<dbReference type="PANTHER" id="PTHR35525">
    <property type="entry name" value="BLL6575 PROTEIN"/>
    <property type="match status" value="1"/>
</dbReference>
<dbReference type="InterPro" id="IPR023286">
    <property type="entry name" value="ABATE_dom_sf"/>
</dbReference>
<dbReference type="EMBL" id="CM000951">
    <property type="protein sequence ID" value="EDY55617.1"/>
    <property type="molecule type" value="Genomic_DNA"/>
</dbReference>
<dbReference type="Pfam" id="PF07336">
    <property type="entry name" value="ABATE"/>
    <property type="match status" value="1"/>
</dbReference>
<evidence type="ECO:0000259" key="1">
    <source>
        <dbReference type="Pfam" id="PF11706"/>
    </source>
</evidence>
<name>B5HS12_STRX2</name>
<dbReference type="eggNOG" id="COG5516">
    <property type="taxonomic scope" value="Bacteria"/>
</dbReference>
<dbReference type="PANTHER" id="PTHR35525:SF3">
    <property type="entry name" value="BLL6575 PROTEIN"/>
    <property type="match status" value="1"/>
</dbReference>
<dbReference type="AlphaFoldDB" id="B5HS12"/>
<dbReference type="Gene3D" id="1.10.3300.10">
    <property type="entry name" value="Jann2411-like domain"/>
    <property type="match status" value="1"/>
</dbReference>
<proteinExistence type="predicted"/>
<dbReference type="OrthoDB" id="3211108at2"/>
<dbReference type="SUPFAM" id="SSF160904">
    <property type="entry name" value="Jann2411-like"/>
    <property type="match status" value="1"/>
</dbReference>
<accession>B5HS12</accession>
<dbReference type="Pfam" id="PF11706">
    <property type="entry name" value="zf-CGNR"/>
    <property type="match status" value="1"/>
</dbReference>
<sequence>MRNVKESLTDQLGLPPAQGEEEHLSLALANSAIALTGGHAVDFLGTPAQANHWLTERGLAPVDAGMREMCATQLRSLREQIRSLFAARSEGLAALPAAVRAVNDAMTRVPTAPLLQWDDKTGPYRSTPHRTTAIVDHALATLAADAADLLTGPDAVRLTACGSAPCNRYLLRHGRRHWCSTRCGDRARAARAYARRTASP</sequence>
<reference evidence="2" key="1">
    <citation type="submission" date="2009-10" db="EMBL/GenBank/DDBJ databases">
        <title>The genome sequence of Streptomyces sviceus strain ATCC 29083.</title>
        <authorList>
            <consortium name="The Broad Institute Genome Sequencing Platform"/>
            <consortium name="Broad Institute Microbial Sequencing Center"/>
            <person name="Fischbach M."/>
            <person name="Godfrey P."/>
            <person name="Ward D."/>
            <person name="Young S."/>
            <person name="Zeng Q."/>
            <person name="Koehrsen M."/>
            <person name="Alvarado L."/>
            <person name="Berlin A.M."/>
            <person name="Bochicchio J."/>
            <person name="Borenstein D."/>
            <person name="Chapman S.B."/>
            <person name="Chen Z."/>
            <person name="Engels R."/>
            <person name="Freedman E."/>
            <person name="Gellesch M."/>
            <person name="Goldberg J."/>
            <person name="Griggs A."/>
            <person name="Gujja S."/>
            <person name="Heilman E.R."/>
            <person name="Heiman D.I."/>
            <person name="Hepburn T.A."/>
            <person name="Howarth C."/>
            <person name="Jen D."/>
            <person name="Larson L."/>
            <person name="Lewis B."/>
            <person name="Mehta T."/>
            <person name="Park D."/>
            <person name="Pearson M."/>
            <person name="Richards J."/>
            <person name="Roberts A."/>
            <person name="Saif S."/>
            <person name="Shea T.D."/>
            <person name="Shenoy N."/>
            <person name="Sisk P."/>
            <person name="Stolte C."/>
            <person name="Sykes S.N."/>
            <person name="Thomson T."/>
            <person name="Walk T."/>
            <person name="White J."/>
            <person name="Yandava C."/>
            <person name="Straight P."/>
            <person name="Clardy J."/>
            <person name="Hung D."/>
            <person name="Kolter R."/>
            <person name="Mekalanos J."/>
            <person name="Walker S."/>
            <person name="Walsh C.T."/>
            <person name="Wieland-Brown L.C."/>
            <person name="Haas B."/>
            <person name="Nusbaum C."/>
            <person name="Birren B."/>
        </authorList>
    </citation>
    <scope>NUCLEOTIDE SEQUENCE [LARGE SCALE GENOMIC DNA]</scope>
    <source>
        <strain evidence="2">ATCC 29083</strain>
    </source>
</reference>
<dbReference type="HOGENOM" id="CLU_087298_2_0_11"/>
<gene>
    <name evidence="2" type="ORF">SSEG_02197</name>
</gene>
<dbReference type="InterPro" id="IPR021005">
    <property type="entry name" value="Znf_CGNR"/>
</dbReference>